<evidence type="ECO:0000256" key="1">
    <source>
        <dbReference type="SAM" id="MobiDB-lite"/>
    </source>
</evidence>
<accession>A0AAD5M922</accession>
<dbReference type="EMBL" id="JAKCXM010000006">
    <property type="protein sequence ID" value="KAJ0409119.1"/>
    <property type="molecule type" value="Genomic_DNA"/>
</dbReference>
<feature type="region of interest" description="Disordered" evidence="1">
    <location>
        <begin position="445"/>
        <end position="490"/>
    </location>
</feature>
<feature type="region of interest" description="Disordered" evidence="1">
    <location>
        <begin position="392"/>
        <end position="418"/>
    </location>
</feature>
<gene>
    <name evidence="2" type="ORF">P43SY_002253</name>
</gene>
<feature type="compositionally biased region" description="Polar residues" evidence="1">
    <location>
        <begin position="456"/>
        <end position="469"/>
    </location>
</feature>
<name>A0AAD5M922_PYTIN</name>
<dbReference type="InterPro" id="IPR036322">
    <property type="entry name" value="WD40_repeat_dom_sf"/>
</dbReference>
<evidence type="ECO:0000313" key="3">
    <source>
        <dbReference type="Proteomes" id="UP001209570"/>
    </source>
</evidence>
<feature type="compositionally biased region" description="Low complexity" evidence="1">
    <location>
        <begin position="477"/>
        <end position="489"/>
    </location>
</feature>
<sequence length="726" mass="79819">MLMTESFPSGALANAVSTSNNAVENDNDGYSERLRLKIQPQPPKFPFRDHPFDITVYLVDSSDHLKSGITVPLNVELYSAEKMVPVEKNIMHIDPSTKPVMNGDVLKQDILKMSPDCQRLIDNTDTMGHLDFVLKAIEQFPAMLAAQQHKNGKHDLTGANGPSLVSPQHMGPTSMGDAASASAEMLVNASAMMMSTSMGSNAQFAMTNPISVSTAPPNLSRGLTEMMNGMETPVLMRANSGGLSDFMRSLDDHEGNDGSAMFYQSMTGTAQPSNSQVADAIEMQVFYVLARMITLNSTSAIGFPAFDAAMNLLGFYQEARETSTTEVVFVPVSDISAITQVEIAQTQRLLRTELKESSSAVHTLARCNNDLVKLKEDVILFHWNAKDRAAAPSWQARTSSSMAPPAKRKRDQSAGSLPITAFFERKRAAPEIRHDARHVVELIDDSENDDDGGSSIRSDPTSQTSSGTQERNEVTIPTQPSQASSQTSSRINDTSLAWLLQRRELGGGKSVGATSARHPSRRQLEQRLRRWALTQFQLLPLEMALPEDAMRIVQSHRMVSHCEEFFASCLEFDAQGVLLVAGSSNGVVALFDSDEIFHRTINLSQVHMIFTGLEVERIRWNPQREKFPSRPHLVLKASTRPSSGYNDLVFFSPPDRSLTSTPATAGNKRTKAPRSGAVIAGDLDGALRQWDLRFPTRPVWSISTGSQPVNTLVLTCDNELLLYMTW</sequence>
<dbReference type="Gene3D" id="2.130.10.10">
    <property type="entry name" value="YVTN repeat-like/Quinoprotein amine dehydrogenase"/>
    <property type="match status" value="1"/>
</dbReference>
<dbReference type="Proteomes" id="UP001209570">
    <property type="component" value="Unassembled WGS sequence"/>
</dbReference>
<comment type="caution">
    <text evidence="2">The sequence shown here is derived from an EMBL/GenBank/DDBJ whole genome shotgun (WGS) entry which is preliminary data.</text>
</comment>
<protein>
    <submittedName>
        <fullName evidence="2">Uncharacterized protein</fullName>
    </submittedName>
</protein>
<dbReference type="InterPro" id="IPR015943">
    <property type="entry name" value="WD40/YVTN_repeat-like_dom_sf"/>
</dbReference>
<keyword evidence="3" id="KW-1185">Reference proteome</keyword>
<dbReference type="SUPFAM" id="SSF50978">
    <property type="entry name" value="WD40 repeat-like"/>
    <property type="match status" value="1"/>
</dbReference>
<dbReference type="AlphaFoldDB" id="A0AAD5M922"/>
<evidence type="ECO:0000313" key="2">
    <source>
        <dbReference type="EMBL" id="KAJ0409119.1"/>
    </source>
</evidence>
<organism evidence="2 3">
    <name type="scientific">Pythium insidiosum</name>
    <name type="common">Pythiosis disease agent</name>
    <dbReference type="NCBI Taxonomy" id="114742"/>
    <lineage>
        <taxon>Eukaryota</taxon>
        <taxon>Sar</taxon>
        <taxon>Stramenopiles</taxon>
        <taxon>Oomycota</taxon>
        <taxon>Peronosporomycetes</taxon>
        <taxon>Pythiales</taxon>
        <taxon>Pythiaceae</taxon>
        <taxon>Pythium</taxon>
    </lineage>
</organism>
<reference evidence="2" key="1">
    <citation type="submission" date="2021-12" db="EMBL/GenBank/DDBJ databases">
        <title>Prjna785345.</title>
        <authorList>
            <person name="Rujirawat T."/>
            <person name="Krajaejun T."/>
        </authorList>
    </citation>
    <scope>NUCLEOTIDE SEQUENCE</scope>
    <source>
        <strain evidence="2">Pi057C3</strain>
    </source>
</reference>
<proteinExistence type="predicted"/>